<protein>
    <recommendedName>
        <fullName evidence="9">Symplekin</fullName>
    </recommendedName>
</protein>
<sequence>MSGDDPLQTLKAALSAPTDSPEQAERLGDVRRLLESKPALIRTLVGVLIGTVVKAADSLVKRWLVDLIHYALCRSSLSPDEKTQFSLQVLDQLAQLLEDPTQAIQKVAIESFTAVYPYGFRFFCQNRSNVAAWQTLLRCKTRILALVETPGTRNGLRAVAVKFAQRVILVQTRGIADPRLQNKNDPNLSILPLDHPFLHANQLQQEGERLMHSLMSTVLTTTNVDLLSAILNSWATLSKQRPGMTSAIVSTLGSWNPGHLVGQSASMIKSAEKAVRILLIHISRVPVNQQYHAQIGDILHNQGARMDKAAMEERRRRAGKRPTDDQGPAAKRQRLDDSTPSILAAFDFTTLPAPLITELILANLEAFPAARLDELVDAHRAKLLAASQPPPQPQVPPHTVTPVPVSTPPVIPKAKTEPAPTPAPPAQVVKTEEPIDPLQMDIDQEEIEFEPERLNQELSTETIPEPEEPPDADISLADIKFGVPVALDDALMKAALGRIQTGAEEIRANVGASANAATDMSMLLLVRIITRVAKPPPELTGEELAKREEGGDKFYDRQDSMRQQLCEYIMADFSQRLRLAVTWMNEEWYNDRIRQDVEGQKWRPNYETWLNQIISRWEALLENKDKSFQKFLLDLPDIPNEVLTLLRELCMEAESQGKQQIGFNTLRAIAVQRPALRQEAVTILLELTTHPAESIRRAAINAVRSWVLKNQPMDTMVRVFALQMLRKLQKQKVIKAPQEDTVMLDGESKANGAVDADSEMKDVSSAEAPAKDAMQVDGQESKPVLDSAEDDDDDGELVQTPYLPERIELPAQKRDILQHVELLFALSVKVPALLEQLFEAYANMDVSVQEGLQELLTPLISSLRSSDGKLLTLLRNCPVGAESLALKVLNIFFTAADGRPSQQLVVLAKSLIRERDLDARFLIPIIAEMDKADIIRHLPRIVSILDGKPENKALVKGVFSSVVTVPPDAGSSSSNMPRLRRQDMLTPAELMLLLHDSEKEIGIKQTMEAIRICFSMTDVYRSEILAAVMQQIMDKPVLPILFLRTVIQAVTTYKTLTKFVSTTLLSRLITKKVWTTPTLWEGFIYCAKVIAPASFGALLQLPKEQLKELVDKQPTLKAGLKDFVMKKAPNKTKVSWFTEIFGEDEVMNGGNEATPTM</sequence>
<dbReference type="InterPro" id="IPR032460">
    <property type="entry name" value="Symplekin/Pta1_N"/>
</dbReference>
<evidence type="ECO:0008006" key="9">
    <source>
        <dbReference type="Google" id="ProtNLM"/>
    </source>
</evidence>
<dbReference type="InterPro" id="IPR022075">
    <property type="entry name" value="Symplekin_C"/>
</dbReference>
<evidence type="ECO:0000256" key="4">
    <source>
        <dbReference type="SAM" id="MobiDB-lite"/>
    </source>
</evidence>
<dbReference type="AlphaFoldDB" id="A0A0D7B1J4"/>
<dbReference type="PANTHER" id="PTHR15245">
    <property type="entry name" value="SYMPLEKIN-RELATED"/>
    <property type="match status" value="1"/>
</dbReference>
<evidence type="ECO:0000313" key="7">
    <source>
        <dbReference type="EMBL" id="KIY64034.1"/>
    </source>
</evidence>
<evidence type="ECO:0000259" key="5">
    <source>
        <dbReference type="Pfam" id="PF11935"/>
    </source>
</evidence>
<evidence type="ECO:0000256" key="3">
    <source>
        <dbReference type="ARBA" id="ARBA00023242"/>
    </source>
</evidence>
<dbReference type="InterPro" id="IPR011989">
    <property type="entry name" value="ARM-like"/>
</dbReference>
<dbReference type="Proteomes" id="UP000054007">
    <property type="component" value="Unassembled WGS sequence"/>
</dbReference>
<comment type="subcellular location">
    <subcellularLocation>
        <location evidence="1">Nucleus</location>
    </subcellularLocation>
</comment>
<keyword evidence="3" id="KW-0539">Nucleus</keyword>
<keyword evidence="2" id="KW-0507">mRNA processing</keyword>
<dbReference type="PANTHER" id="PTHR15245:SF20">
    <property type="entry name" value="SYMPLEKIN"/>
    <property type="match status" value="1"/>
</dbReference>
<accession>A0A0D7B1J4</accession>
<evidence type="ECO:0000256" key="1">
    <source>
        <dbReference type="ARBA" id="ARBA00004123"/>
    </source>
</evidence>
<feature type="region of interest" description="Disordered" evidence="4">
    <location>
        <begin position="751"/>
        <end position="795"/>
    </location>
</feature>
<dbReference type="Gene3D" id="1.25.10.10">
    <property type="entry name" value="Leucine-rich Repeat Variant"/>
    <property type="match status" value="1"/>
</dbReference>
<gene>
    <name evidence="7" type="ORF">CYLTODRAFT_402460</name>
</gene>
<dbReference type="InterPro" id="IPR016024">
    <property type="entry name" value="ARM-type_fold"/>
</dbReference>
<dbReference type="EMBL" id="KN880658">
    <property type="protein sequence ID" value="KIY64034.1"/>
    <property type="molecule type" value="Genomic_DNA"/>
</dbReference>
<evidence type="ECO:0000256" key="2">
    <source>
        <dbReference type="ARBA" id="ARBA00022664"/>
    </source>
</evidence>
<feature type="domain" description="Symplekin C-terminal" evidence="6">
    <location>
        <begin position="918"/>
        <end position="1112"/>
    </location>
</feature>
<dbReference type="SUPFAM" id="SSF48371">
    <property type="entry name" value="ARM repeat"/>
    <property type="match status" value="1"/>
</dbReference>
<dbReference type="Pfam" id="PF11935">
    <property type="entry name" value="SYMPK_PTA1_N"/>
    <property type="match status" value="1"/>
</dbReference>
<name>A0A0D7B1J4_9AGAR</name>
<dbReference type="InterPro" id="IPR021850">
    <property type="entry name" value="Symplekin/Pta1"/>
</dbReference>
<dbReference type="Pfam" id="PF12295">
    <property type="entry name" value="Symplekin_C"/>
    <property type="match status" value="1"/>
</dbReference>
<dbReference type="GO" id="GO:0006397">
    <property type="term" value="P:mRNA processing"/>
    <property type="evidence" value="ECO:0007669"/>
    <property type="project" value="UniProtKB-KW"/>
</dbReference>
<reference evidence="7 8" key="1">
    <citation type="journal article" date="2015" name="Fungal Genet. Biol.">
        <title>Evolution of novel wood decay mechanisms in Agaricales revealed by the genome sequences of Fistulina hepatica and Cylindrobasidium torrendii.</title>
        <authorList>
            <person name="Floudas D."/>
            <person name="Held B.W."/>
            <person name="Riley R."/>
            <person name="Nagy L.G."/>
            <person name="Koehler G."/>
            <person name="Ransdell A.S."/>
            <person name="Younus H."/>
            <person name="Chow J."/>
            <person name="Chiniquy J."/>
            <person name="Lipzen A."/>
            <person name="Tritt A."/>
            <person name="Sun H."/>
            <person name="Haridas S."/>
            <person name="LaButti K."/>
            <person name="Ohm R.A."/>
            <person name="Kues U."/>
            <person name="Blanchette R.A."/>
            <person name="Grigoriev I.V."/>
            <person name="Minto R.E."/>
            <person name="Hibbett D.S."/>
        </authorList>
    </citation>
    <scope>NUCLEOTIDE SEQUENCE [LARGE SCALE GENOMIC DNA]</scope>
    <source>
        <strain evidence="7 8">FP15055 ss-10</strain>
    </source>
</reference>
<dbReference type="STRING" id="1314674.A0A0D7B1J4"/>
<feature type="region of interest" description="Disordered" evidence="4">
    <location>
        <begin position="306"/>
        <end position="336"/>
    </location>
</feature>
<dbReference type="GO" id="GO:0005847">
    <property type="term" value="C:mRNA cleavage and polyadenylation specificity factor complex"/>
    <property type="evidence" value="ECO:0007669"/>
    <property type="project" value="TreeGrafter"/>
</dbReference>
<feature type="compositionally biased region" description="Basic and acidic residues" evidence="4">
    <location>
        <begin position="306"/>
        <end position="315"/>
    </location>
</feature>
<keyword evidence="8" id="KW-1185">Reference proteome</keyword>
<evidence type="ECO:0000313" key="8">
    <source>
        <dbReference type="Proteomes" id="UP000054007"/>
    </source>
</evidence>
<dbReference type="OrthoDB" id="331600at2759"/>
<proteinExistence type="predicted"/>
<organism evidence="7 8">
    <name type="scientific">Cylindrobasidium torrendii FP15055 ss-10</name>
    <dbReference type="NCBI Taxonomy" id="1314674"/>
    <lineage>
        <taxon>Eukaryota</taxon>
        <taxon>Fungi</taxon>
        <taxon>Dikarya</taxon>
        <taxon>Basidiomycota</taxon>
        <taxon>Agaricomycotina</taxon>
        <taxon>Agaricomycetes</taxon>
        <taxon>Agaricomycetidae</taxon>
        <taxon>Agaricales</taxon>
        <taxon>Marasmiineae</taxon>
        <taxon>Physalacriaceae</taxon>
        <taxon>Cylindrobasidium</taxon>
    </lineage>
</organism>
<feature type="domain" description="Symplekin/Pta1 N-terminal" evidence="5">
    <location>
        <begin position="103"/>
        <end position="316"/>
    </location>
</feature>
<evidence type="ECO:0000259" key="6">
    <source>
        <dbReference type="Pfam" id="PF12295"/>
    </source>
</evidence>